<dbReference type="InterPro" id="IPR029044">
    <property type="entry name" value="Nucleotide-diphossugar_trans"/>
</dbReference>
<dbReference type="PANTHER" id="PTHR46612">
    <property type="entry name" value="XYLOSIDE XYLOSYLTRANSFERASE 1"/>
    <property type="match status" value="1"/>
</dbReference>
<dbReference type="PANTHER" id="PTHR46612:SF1">
    <property type="entry name" value="XYLOSIDE XYLOSYLTRANSFERASE 1"/>
    <property type="match status" value="1"/>
</dbReference>
<dbReference type="GeneID" id="106808134"/>
<accession>A0ABM1E1X8</accession>
<protein>
    <submittedName>
        <fullName evidence="2">Xyloside xylosyltransferase 1-like</fullName>
    </submittedName>
</protein>
<organism evidence="1 2">
    <name type="scientific">Priapulus caudatus</name>
    <name type="common">Priapulid worm</name>
    <dbReference type="NCBI Taxonomy" id="37621"/>
    <lineage>
        <taxon>Eukaryota</taxon>
        <taxon>Metazoa</taxon>
        <taxon>Ecdysozoa</taxon>
        <taxon>Scalidophora</taxon>
        <taxon>Priapulida</taxon>
        <taxon>Priapulimorpha</taxon>
        <taxon>Priapulimorphida</taxon>
        <taxon>Priapulidae</taxon>
        <taxon>Priapulus</taxon>
    </lineage>
</organism>
<evidence type="ECO:0000313" key="1">
    <source>
        <dbReference type="Proteomes" id="UP000695022"/>
    </source>
</evidence>
<proteinExistence type="predicted"/>
<dbReference type="Proteomes" id="UP000695022">
    <property type="component" value="Unplaced"/>
</dbReference>
<keyword evidence="1" id="KW-1185">Reference proteome</keyword>
<dbReference type="RefSeq" id="XP_014666199.1">
    <property type="nucleotide sequence ID" value="XM_014810713.1"/>
</dbReference>
<dbReference type="InterPro" id="IPR002495">
    <property type="entry name" value="Glyco_trans_8"/>
</dbReference>
<evidence type="ECO:0000313" key="2">
    <source>
        <dbReference type="RefSeq" id="XP_014666199.1"/>
    </source>
</evidence>
<dbReference type="InterPro" id="IPR042465">
    <property type="entry name" value="XXLT1"/>
</dbReference>
<dbReference type="SUPFAM" id="SSF53448">
    <property type="entry name" value="Nucleotide-diphospho-sugar transferases"/>
    <property type="match status" value="1"/>
</dbReference>
<dbReference type="Gene3D" id="3.90.550.10">
    <property type="entry name" value="Spore Coat Polysaccharide Biosynthesis Protein SpsA, Chain A"/>
    <property type="match status" value="1"/>
</dbReference>
<dbReference type="Pfam" id="PF01501">
    <property type="entry name" value="Glyco_transf_8"/>
    <property type="match status" value="1"/>
</dbReference>
<name>A0ABM1E1X8_PRICU</name>
<sequence length="390" mass="43621">MEFRNGCMRFRRVTRWAAKLWAIALAVLVLWYGLSSLRADRGLGASYESDDPVVATYLREQAAFASQSDAAHSAADAPRPRAPVAPSPASAAANDSRYIDVLILFTKAKGNAKLAARFRTCVASMLRHASVPIHYHLVSDDESAAVAADAFRELAEPGRIAATTPPYRVRAHSVSEMARQLHGLVSHLQAHFSYKPGAYYSDALFFLSVALHRVLDLRRVIMLDSDLEFRGDIGALYDHFARFKDGHVMGMAHEMQPVYRHTFSAYRGRHPGTRVGGPPPGGLTGYNSGVVLLDLDRMRRSREYNDLLNASVISDLAAKYSFKGHLGDQDFFTLISLEHEDLFYTLPCTWNYQLCTWWRDHGYTDIFEQYFTCEGDVMVYHGNCGSQIPS</sequence>
<reference evidence="2" key="1">
    <citation type="submission" date="2025-08" db="UniProtKB">
        <authorList>
            <consortium name="RefSeq"/>
        </authorList>
    </citation>
    <scope>IDENTIFICATION</scope>
</reference>
<gene>
    <name evidence="2" type="primary">LOC106808134</name>
</gene>